<reference evidence="8 9" key="1">
    <citation type="journal article" date="2008" name="BMC Microbiol.">
        <title>Complete genome sequence of Treponema pallidum ssp. pallidum strain SS14 determined with oligonucleotide arrays.</title>
        <authorList>
            <person name="Matejkova P."/>
            <person name="Strouhal M."/>
            <person name="Smajs D."/>
            <person name="Norris S.J."/>
            <person name="Palzkill T."/>
            <person name="Petrosino J.F."/>
            <person name="Sodergren E."/>
            <person name="Norton J.E."/>
            <person name="Singh J."/>
            <person name="Richmond T.A."/>
            <person name="Molla M.N."/>
            <person name="Albert T.J."/>
            <person name="Weinstock G.M."/>
        </authorList>
    </citation>
    <scope>NUCLEOTIDE SEQUENCE [LARGE SCALE GENOMIC DNA]</scope>
    <source>
        <strain evidence="8 9">SS14</strain>
    </source>
</reference>
<evidence type="ECO:0000256" key="2">
    <source>
        <dbReference type="ARBA" id="ARBA00022448"/>
    </source>
</evidence>
<dbReference type="PATRIC" id="fig|243276.5.peg.986"/>
<keyword evidence="5 7" id="KW-1133">Transmembrane helix</keyword>
<feature type="transmembrane region" description="Helical" evidence="7">
    <location>
        <begin position="36"/>
        <end position="58"/>
    </location>
</feature>
<evidence type="ECO:0000256" key="1">
    <source>
        <dbReference type="ARBA" id="ARBA00004651"/>
    </source>
</evidence>
<dbReference type="InterPro" id="IPR001991">
    <property type="entry name" value="Na-dicarboxylate_symporter"/>
</dbReference>
<feature type="transmembrane region" description="Helical" evidence="7">
    <location>
        <begin position="283"/>
        <end position="307"/>
    </location>
</feature>
<accession>A0A0H3BK03</accession>
<dbReference type="PANTHER" id="PTHR42865:SF7">
    <property type="entry name" value="PROTON_GLUTAMATE-ASPARTATE SYMPORTER"/>
    <property type="match status" value="1"/>
</dbReference>
<dbReference type="GO" id="GO:0015293">
    <property type="term" value="F:symporter activity"/>
    <property type="evidence" value="ECO:0007669"/>
    <property type="project" value="UniProtKB-KW"/>
</dbReference>
<gene>
    <name evidence="8" type="ordered locus">TPASS_0934</name>
</gene>
<dbReference type="RefSeq" id="WP_010882377.1">
    <property type="nucleotide sequence ID" value="NC_010741.1"/>
</dbReference>
<dbReference type="AlphaFoldDB" id="A0A0H3BK03"/>
<keyword evidence="3" id="KW-1003">Cell membrane</keyword>
<proteinExistence type="predicted"/>
<evidence type="ECO:0000256" key="3">
    <source>
        <dbReference type="ARBA" id="ARBA00022475"/>
    </source>
</evidence>
<dbReference type="SUPFAM" id="SSF118215">
    <property type="entry name" value="Proton glutamate symport protein"/>
    <property type="match status" value="1"/>
</dbReference>
<feature type="transmembrane region" description="Helical" evidence="7">
    <location>
        <begin position="70"/>
        <end position="95"/>
    </location>
</feature>
<feature type="transmembrane region" description="Helical" evidence="7">
    <location>
        <begin position="136"/>
        <end position="158"/>
    </location>
</feature>
<sequence>MKIWLKFFVGSCIGALVAYTIPETLSAPLMQTISELVVSAGSYMLYPVIFFGFSVSIFEMRRERLLLRTTLISIGACVATAFSLSLVGLFSVLVYRPARIPIFATGTPQNPGFQIRTFFLQLFPASSFEVFTNGDYLLPLCVFASFVGAGCAVDHVAAKPVLALFESLTRVAHTVMVFFVDMLSIGFIALSAHWLFRFRPLLSTGVFTDLVILLTLTAIFICSVLYPALIKIMCPEVNPYRVLYAALAPMSTAFFSQNVHATLPVLLYHAEESIGVQRTTATVLLSIFSIFGRAGSACAITMSFALILKSYSHLGIGFFDALWIITAASFLSIFLGRFPTGGVLIALASICAWYGRGFGSGYLVIRPAAFFVGSIATTLDTLNALICTAISAERIGTVRHRAVRFFI</sequence>
<dbReference type="EMBL" id="CP000805">
    <property type="protein sequence ID" value="ACD71350.1"/>
    <property type="molecule type" value="Genomic_DNA"/>
</dbReference>
<dbReference type="Proteomes" id="UP000001202">
    <property type="component" value="Chromosome"/>
</dbReference>
<evidence type="ECO:0000313" key="8">
    <source>
        <dbReference type="EMBL" id="ACD71350.1"/>
    </source>
</evidence>
<evidence type="ECO:0000256" key="4">
    <source>
        <dbReference type="ARBA" id="ARBA00022692"/>
    </source>
</evidence>
<dbReference type="InterPro" id="IPR036458">
    <property type="entry name" value="Na:dicarbo_symporter_sf"/>
</dbReference>
<dbReference type="GO" id="GO:0005886">
    <property type="term" value="C:plasma membrane"/>
    <property type="evidence" value="ECO:0007669"/>
    <property type="project" value="UniProtKB-SubCell"/>
</dbReference>
<evidence type="ECO:0000313" key="9">
    <source>
        <dbReference type="Proteomes" id="UP000001202"/>
    </source>
</evidence>
<evidence type="ECO:0000256" key="7">
    <source>
        <dbReference type="SAM" id="Phobius"/>
    </source>
</evidence>
<keyword evidence="4 7" id="KW-0812">Transmembrane</keyword>
<dbReference type="Pfam" id="PF00375">
    <property type="entry name" value="SDF"/>
    <property type="match status" value="1"/>
</dbReference>
<dbReference type="KEGG" id="tpp:TPASS_0934"/>
<keyword evidence="2" id="KW-0813">Transport</keyword>
<dbReference type="GeneID" id="93876682"/>
<dbReference type="GO" id="GO:0006835">
    <property type="term" value="P:dicarboxylic acid transport"/>
    <property type="evidence" value="ECO:0007669"/>
    <property type="project" value="TreeGrafter"/>
</dbReference>
<feature type="transmembrane region" description="Helical" evidence="7">
    <location>
        <begin position="314"/>
        <end position="335"/>
    </location>
</feature>
<feature type="transmembrane region" description="Helical" evidence="7">
    <location>
        <begin position="170"/>
        <end position="190"/>
    </location>
</feature>
<evidence type="ECO:0000256" key="6">
    <source>
        <dbReference type="ARBA" id="ARBA00023136"/>
    </source>
</evidence>
<feature type="transmembrane region" description="Helical" evidence="7">
    <location>
        <begin position="341"/>
        <end position="365"/>
    </location>
</feature>
<dbReference type="Gene3D" id="1.10.3860.10">
    <property type="entry name" value="Sodium:dicarboxylate symporter"/>
    <property type="match status" value="1"/>
</dbReference>
<keyword evidence="6 7" id="KW-0472">Membrane</keyword>
<organism evidence="8 9">
    <name type="scientific">Treponema pallidum subsp. pallidum (strain SS14)</name>
    <dbReference type="NCBI Taxonomy" id="455434"/>
    <lineage>
        <taxon>Bacteria</taxon>
        <taxon>Pseudomonadati</taxon>
        <taxon>Spirochaetota</taxon>
        <taxon>Spirochaetia</taxon>
        <taxon>Spirochaetales</taxon>
        <taxon>Treponemataceae</taxon>
        <taxon>Treponema</taxon>
    </lineage>
</organism>
<protein>
    <submittedName>
        <fullName evidence="8">Possible glutamate transporter</fullName>
    </submittedName>
</protein>
<dbReference type="PANTHER" id="PTHR42865">
    <property type="entry name" value="PROTON/GLUTAMATE-ASPARTATE SYMPORTER"/>
    <property type="match status" value="1"/>
</dbReference>
<feature type="transmembrane region" description="Helical" evidence="7">
    <location>
        <begin position="210"/>
        <end position="230"/>
    </location>
</feature>
<comment type="subcellular location">
    <subcellularLocation>
        <location evidence="1">Cell membrane</location>
        <topology evidence="1">Multi-pass membrane protein</topology>
    </subcellularLocation>
</comment>
<name>A0A0H3BK03_TREPS</name>
<evidence type="ECO:0000256" key="5">
    <source>
        <dbReference type="ARBA" id="ARBA00022989"/>
    </source>
</evidence>